<proteinExistence type="predicted"/>
<accession>A0A0J7L9D5</accession>
<organism evidence="1 2">
    <name type="scientific">Lasius niger</name>
    <name type="common">Black garden ant</name>
    <dbReference type="NCBI Taxonomy" id="67767"/>
    <lineage>
        <taxon>Eukaryota</taxon>
        <taxon>Metazoa</taxon>
        <taxon>Ecdysozoa</taxon>
        <taxon>Arthropoda</taxon>
        <taxon>Hexapoda</taxon>
        <taxon>Insecta</taxon>
        <taxon>Pterygota</taxon>
        <taxon>Neoptera</taxon>
        <taxon>Endopterygota</taxon>
        <taxon>Hymenoptera</taxon>
        <taxon>Apocrita</taxon>
        <taxon>Aculeata</taxon>
        <taxon>Formicoidea</taxon>
        <taxon>Formicidae</taxon>
        <taxon>Formicinae</taxon>
        <taxon>Lasius</taxon>
        <taxon>Lasius</taxon>
    </lineage>
</organism>
<comment type="caution">
    <text evidence="1">The sequence shown here is derived from an EMBL/GenBank/DDBJ whole genome shotgun (WGS) entry which is preliminary data.</text>
</comment>
<protein>
    <submittedName>
        <fullName evidence="1">Adenosine kinase</fullName>
    </submittedName>
</protein>
<evidence type="ECO:0000313" key="2">
    <source>
        <dbReference type="Proteomes" id="UP000036403"/>
    </source>
</evidence>
<dbReference type="OrthoDB" id="432447at2759"/>
<keyword evidence="2" id="KW-1185">Reference proteome</keyword>
<gene>
    <name evidence="1" type="ORF">RF55_449</name>
</gene>
<reference evidence="1 2" key="1">
    <citation type="submission" date="2015-04" db="EMBL/GenBank/DDBJ databases">
        <title>Lasius niger genome sequencing.</title>
        <authorList>
            <person name="Konorov E.A."/>
            <person name="Nikitin M.A."/>
            <person name="Kirill M.V."/>
            <person name="Chang P."/>
        </authorList>
    </citation>
    <scope>NUCLEOTIDE SEQUENCE [LARGE SCALE GENOMIC DNA]</scope>
    <source>
        <tissue evidence="1">Whole</tissue>
    </source>
</reference>
<dbReference type="STRING" id="67767.A0A0J7L9D5"/>
<dbReference type="Proteomes" id="UP000036403">
    <property type="component" value="Unassembled WGS sequence"/>
</dbReference>
<dbReference type="PaxDb" id="67767-A0A0J7L9D5"/>
<keyword evidence="1" id="KW-0808">Transferase</keyword>
<keyword evidence="1" id="KW-0418">Kinase</keyword>
<sequence>MVEKIPLRKTIARLDFPAIIAFGNPLLDILVIVKNDDLFKKYNLKIDGETELCEEKMQELIADLPPELI</sequence>
<name>A0A0J7L9D5_LASNI</name>
<dbReference type="AlphaFoldDB" id="A0A0J7L9D5"/>
<dbReference type="Gene3D" id="3.30.1110.10">
    <property type="match status" value="1"/>
</dbReference>
<dbReference type="GO" id="GO:0016301">
    <property type="term" value="F:kinase activity"/>
    <property type="evidence" value="ECO:0007669"/>
    <property type="project" value="UniProtKB-KW"/>
</dbReference>
<evidence type="ECO:0000313" key="1">
    <source>
        <dbReference type="EMBL" id="KMR04796.1"/>
    </source>
</evidence>
<dbReference type="EMBL" id="LBMM01000137">
    <property type="protein sequence ID" value="KMR04796.1"/>
    <property type="molecule type" value="Genomic_DNA"/>
</dbReference>